<feature type="transmembrane region" description="Helical" evidence="1">
    <location>
        <begin position="343"/>
        <end position="363"/>
    </location>
</feature>
<evidence type="ECO:0000313" key="4">
    <source>
        <dbReference type="EnsemblProtists" id="EKX51927"/>
    </source>
</evidence>
<feature type="transmembrane region" description="Helical" evidence="1">
    <location>
        <begin position="264"/>
        <end position="282"/>
    </location>
</feature>
<feature type="transmembrane region" description="Helical" evidence="1">
    <location>
        <begin position="203"/>
        <end position="222"/>
    </location>
</feature>
<dbReference type="InterPro" id="IPR036609">
    <property type="entry name" value="LCCL_sf"/>
</dbReference>
<dbReference type="AlphaFoldDB" id="L1JU34"/>
<proteinExistence type="predicted"/>
<name>L1JU34_GUITC</name>
<dbReference type="SUPFAM" id="SSF69848">
    <property type="entry name" value="LCCL domain"/>
    <property type="match status" value="1"/>
</dbReference>
<feature type="transmembrane region" description="Helical" evidence="1">
    <location>
        <begin position="389"/>
        <end position="409"/>
    </location>
</feature>
<dbReference type="OMA" id="HWDKTVL"/>
<dbReference type="PaxDb" id="55529-EKX51927"/>
<organism evidence="3">
    <name type="scientific">Guillardia theta (strain CCMP2712)</name>
    <name type="common">Cryptophyte</name>
    <dbReference type="NCBI Taxonomy" id="905079"/>
    <lineage>
        <taxon>Eukaryota</taxon>
        <taxon>Cryptophyceae</taxon>
        <taxon>Pyrenomonadales</taxon>
        <taxon>Geminigeraceae</taxon>
        <taxon>Guillardia</taxon>
    </lineage>
</organism>
<evidence type="ECO:0000259" key="2">
    <source>
        <dbReference type="Pfam" id="PF03815"/>
    </source>
</evidence>
<dbReference type="HOGENOM" id="CLU_532602_0_0_1"/>
<reference evidence="3 5" key="1">
    <citation type="journal article" date="2012" name="Nature">
        <title>Algal genomes reveal evolutionary mosaicism and the fate of nucleomorphs.</title>
        <authorList>
            <consortium name="DOE Joint Genome Institute"/>
            <person name="Curtis B.A."/>
            <person name="Tanifuji G."/>
            <person name="Burki F."/>
            <person name="Gruber A."/>
            <person name="Irimia M."/>
            <person name="Maruyama S."/>
            <person name="Arias M.C."/>
            <person name="Ball S.G."/>
            <person name="Gile G.H."/>
            <person name="Hirakawa Y."/>
            <person name="Hopkins J.F."/>
            <person name="Kuo A."/>
            <person name="Rensing S.A."/>
            <person name="Schmutz J."/>
            <person name="Symeonidi A."/>
            <person name="Elias M."/>
            <person name="Eveleigh R.J."/>
            <person name="Herman E.K."/>
            <person name="Klute M.J."/>
            <person name="Nakayama T."/>
            <person name="Obornik M."/>
            <person name="Reyes-Prieto A."/>
            <person name="Armbrust E.V."/>
            <person name="Aves S.J."/>
            <person name="Beiko R.G."/>
            <person name="Coutinho P."/>
            <person name="Dacks J.B."/>
            <person name="Durnford D.G."/>
            <person name="Fast N.M."/>
            <person name="Green B.R."/>
            <person name="Grisdale C.J."/>
            <person name="Hempel F."/>
            <person name="Henrissat B."/>
            <person name="Hoppner M.P."/>
            <person name="Ishida K."/>
            <person name="Kim E."/>
            <person name="Koreny L."/>
            <person name="Kroth P.G."/>
            <person name="Liu Y."/>
            <person name="Malik S.B."/>
            <person name="Maier U.G."/>
            <person name="McRose D."/>
            <person name="Mock T."/>
            <person name="Neilson J.A."/>
            <person name="Onodera N.T."/>
            <person name="Poole A.M."/>
            <person name="Pritham E.J."/>
            <person name="Richards T.A."/>
            <person name="Rocap G."/>
            <person name="Roy S.W."/>
            <person name="Sarai C."/>
            <person name="Schaack S."/>
            <person name="Shirato S."/>
            <person name="Slamovits C.H."/>
            <person name="Spencer D.F."/>
            <person name="Suzuki S."/>
            <person name="Worden A.Z."/>
            <person name="Zauner S."/>
            <person name="Barry K."/>
            <person name="Bell C."/>
            <person name="Bharti A.K."/>
            <person name="Crow J.A."/>
            <person name="Grimwood J."/>
            <person name="Kramer R."/>
            <person name="Lindquist E."/>
            <person name="Lucas S."/>
            <person name="Salamov A."/>
            <person name="McFadden G.I."/>
            <person name="Lane C.E."/>
            <person name="Keeling P.J."/>
            <person name="Gray M.W."/>
            <person name="Grigoriev I.V."/>
            <person name="Archibald J.M."/>
        </authorList>
    </citation>
    <scope>NUCLEOTIDE SEQUENCE</scope>
    <source>
        <strain evidence="3 5">CCMP2712</strain>
    </source>
</reference>
<dbReference type="GeneID" id="17308498"/>
<protein>
    <recommendedName>
        <fullName evidence="2">LCCL domain-containing protein</fullName>
    </recommendedName>
</protein>
<dbReference type="EnsemblProtists" id="EKX51927">
    <property type="protein sequence ID" value="EKX51927"/>
    <property type="gene ID" value="GUITHDRAFT_102537"/>
</dbReference>
<dbReference type="KEGG" id="gtt:GUITHDRAFT_102537"/>
<reference evidence="4" key="3">
    <citation type="submission" date="2016-03" db="UniProtKB">
        <authorList>
            <consortium name="EnsemblProtists"/>
        </authorList>
    </citation>
    <scope>IDENTIFICATION</scope>
</reference>
<accession>L1JU34</accession>
<dbReference type="InterPro" id="IPR051957">
    <property type="entry name" value="CRISP-LCCL_domain"/>
</dbReference>
<keyword evidence="1" id="KW-1133">Transmembrane helix</keyword>
<evidence type="ECO:0000256" key="1">
    <source>
        <dbReference type="SAM" id="Phobius"/>
    </source>
</evidence>
<keyword evidence="5" id="KW-1185">Reference proteome</keyword>
<dbReference type="RefSeq" id="XP_005838907.1">
    <property type="nucleotide sequence ID" value="XM_005838850.1"/>
</dbReference>
<sequence length="512" mass="57283">MKLKLSVESHPWYIKLEGKRKFLASFWWAIPLWTVVYLVITCVMLTFHMSPSPISCGSWIWSLWCGDNGELCTSTLPWGWSEGRCASNCAKPDVNQVYAYRLYGSGPYAGNSFICAAARHAGLIGADGGGIRFRLDKTPEGLTKFDGGTQNGVVAQPLGYFPAVLVVEKAEVSYHHSIRWVFFSIQFLMLSFFLLLEPCNDFFFFMVFLGAYTYTQFVTLSLNASPEAIVVTASKTIWTSFFFLGLPYVILFRKQDKGPWARDAVVLRWICVLAPVFFMQHLDDLLSVVPNITLGSTEWGNASFSDAGAVALLVIGFLVLLVLLINAIWCYLRAEDITRTEKVSVVSFYAAFGVIFGICISYLKGSYGPHFHHLYAAILIWPLCRKPTAMVTFLFSIAAGMFLEGYLFWGLAPWFDNIGSAGVRTPLPDIVVGSQNITFKAPRSFDAGFPYLAVYINDVQRLTMPVHPMVPDSALEVTIWNLTTSSSNVLQLYFMGPGRFSIPSYRYTFVTL</sequence>
<keyword evidence="1" id="KW-0472">Membrane</keyword>
<keyword evidence="1" id="KW-0812">Transmembrane</keyword>
<gene>
    <name evidence="3" type="ORF">GUITHDRAFT_102537</name>
</gene>
<feature type="transmembrane region" description="Helical" evidence="1">
    <location>
        <begin position="178"/>
        <end position="196"/>
    </location>
</feature>
<feature type="transmembrane region" description="Helical" evidence="1">
    <location>
        <begin position="309"/>
        <end position="331"/>
    </location>
</feature>
<dbReference type="EMBL" id="JH992974">
    <property type="protein sequence ID" value="EKX51927.1"/>
    <property type="molecule type" value="Genomic_DNA"/>
</dbReference>
<dbReference type="InterPro" id="IPR004043">
    <property type="entry name" value="LCCL"/>
</dbReference>
<dbReference type="OrthoDB" id="162371at2759"/>
<dbReference type="Gene3D" id="2.170.130.20">
    <property type="entry name" value="LCCL-like domain"/>
    <property type="match status" value="1"/>
</dbReference>
<dbReference type="Proteomes" id="UP000011087">
    <property type="component" value="Unassembled WGS sequence"/>
</dbReference>
<feature type="transmembrane region" description="Helical" evidence="1">
    <location>
        <begin position="21"/>
        <end position="47"/>
    </location>
</feature>
<dbReference type="PANTHER" id="PTHR31331">
    <property type="entry name" value="LCCL DOMAIN PROTEIN (AFU_ORTHOLOGUE AFUA_5G08630)"/>
    <property type="match status" value="1"/>
</dbReference>
<evidence type="ECO:0000313" key="5">
    <source>
        <dbReference type="Proteomes" id="UP000011087"/>
    </source>
</evidence>
<dbReference type="PANTHER" id="PTHR31331:SF1">
    <property type="entry name" value="CYSTEINE RICH SECRETORY PROTEIN LCCL DOMAIN CONTAINING 2"/>
    <property type="match status" value="1"/>
</dbReference>
<dbReference type="Pfam" id="PF03815">
    <property type="entry name" value="LCCL"/>
    <property type="match status" value="1"/>
</dbReference>
<feature type="transmembrane region" description="Helical" evidence="1">
    <location>
        <begin position="228"/>
        <end position="252"/>
    </location>
</feature>
<feature type="domain" description="LCCL" evidence="2">
    <location>
        <begin position="84"/>
        <end position="156"/>
    </location>
</feature>
<reference evidence="5" key="2">
    <citation type="submission" date="2012-11" db="EMBL/GenBank/DDBJ databases">
        <authorList>
            <person name="Kuo A."/>
            <person name="Curtis B.A."/>
            <person name="Tanifuji G."/>
            <person name="Burki F."/>
            <person name="Gruber A."/>
            <person name="Irimia M."/>
            <person name="Maruyama S."/>
            <person name="Arias M.C."/>
            <person name="Ball S.G."/>
            <person name="Gile G.H."/>
            <person name="Hirakawa Y."/>
            <person name="Hopkins J.F."/>
            <person name="Rensing S.A."/>
            <person name="Schmutz J."/>
            <person name="Symeonidi A."/>
            <person name="Elias M."/>
            <person name="Eveleigh R.J."/>
            <person name="Herman E.K."/>
            <person name="Klute M.J."/>
            <person name="Nakayama T."/>
            <person name="Obornik M."/>
            <person name="Reyes-Prieto A."/>
            <person name="Armbrust E.V."/>
            <person name="Aves S.J."/>
            <person name="Beiko R.G."/>
            <person name="Coutinho P."/>
            <person name="Dacks J.B."/>
            <person name="Durnford D.G."/>
            <person name="Fast N.M."/>
            <person name="Green B.R."/>
            <person name="Grisdale C."/>
            <person name="Hempe F."/>
            <person name="Henrissat B."/>
            <person name="Hoppner M.P."/>
            <person name="Ishida K.-I."/>
            <person name="Kim E."/>
            <person name="Koreny L."/>
            <person name="Kroth P.G."/>
            <person name="Liu Y."/>
            <person name="Malik S.-B."/>
            <person name="Maier U.G."/>
            <person name="McRose D."/>
            <person name="Mock T."/>
            <person name="Neilson J.A."/>
            <person name="Onodera N.T."/>
            <person name="Poole A.M."/>
            <person name="Pritham E.J."/>
            <person name="Richards T.A."/>
            <person name="Rocap G."/>
            <person name="Roy S.W."/>
            <person name="Sarai C."/>
            <person name="Schaack S."/>
            <person name="Shirato S."/>
            <person name="Slamovits C.H."/>
            <person name="Spencer D.F."/>
            <person name="Suzuki S."/>
            <person name="Worden A.Z."/>
            <person name="Zauner S."/>
            <person name="Barry K."/>
            <person name="Bell C."/>
            <person name="Bharti A.K."/>
            <person name="Crow J.A."/>
            <person name="Grimwood J."/>
            <person name="Kramer R."/>
            <person name="Lindquist E."/>
            <person name="Lucas S."/>
            <person name="Salamov A."/>
            <person name="McFadden G.I."/>
            <person name="Lane C.E."/>
            <person name="Keeling P.J."/>
            <person name="Gray M.W."/>
            <person name="Grigoriev I.V."/>
            <person name="Archibald J.M."/>
        </authorList>
    </citation>
    <scope>NUCLEOTIDE SEQUENCE</scope>
    <source>
        <strain evidence="5">CCMP2712</strain>
    </source>
</reference>
<evidence type="ECO:0000313" key="3">
    <source>
        <dbReference type="EMBL" id="EKX51927.1"/>
    </source>
</evidence>